<comment type="caution">
    <text evidence="1">The sequence shown here is derived from an EMBL/GenBank/DDBJ whole genome shotgun (WGS) entry which is preliminary data.</text>
</comment>
<keyword evidence="2" id="KW-1185">Reference proteome</keyword>
<accession>A0ACB8BID8</accession>
<dbReference type="Proteomes" id="UP000790709">
    <property type="component" value="Unassembled WGS sequence"/>
</dbReference>
<evidence type="ECO:0000313" key="1">
    <source>
        <dbReference type="EMBL" id="KAH7925069.1"/>
    </source>
</evidence>
<gene>
    <name evidence="1" type="ORF">BV22DRAFT_465355</name>
</gene>
<proteinExistence type="predicted"/>
<sequence>MRLRQHPKEVIYRGHMAACGGLRPRRQGILIRISGRLQGIISRKVGRNWNTMSGSSVAKQQLTLYRFKASPFAHKIELALTEAKAAYKVYDLDLANKPEWFTAKDNPASKVPAITYGGPDVPPEDPSPLSEKLAESAVVLEFVADIYPESGLLPKDPVLRAKV</sequence>
<organism evidence="1 2">
    <name type="scientific">Leucogyrophana mollusca</name>
    <dbReference type="NCBI Taxonomy" id="85980"/>
    <lineage>
        <taxon>Eukaryota</taxon>
        <taxon>Fungi</taxon>
        <taxon>Dikarya</taxon>
        <taxon>Basidiomycota</taxon>
        <taxon>Agaricomycotina</taxon>
        <taxon>Agaricomycetes</taxon>
        <taxon>Agaricomycetidae</taxon>
        <taxon>Boletales</taxon>
        <taxon>Boletales incertae sedis</taxon>
        <taxon>Leucogyrophana</taxon>
    </lineage>
</organism>
<dbReference type="EMBL" id="MU266410">
    <property type="protein sequence ID" value="KAH7925069.1"/>
    <property type="molecule type" value="Genomic_DNA"/>
</dbReference>
<reference evidence="1" key="1">
    <citation type="journal article" date="2021" name="New Phytol.">
        <title>Evolutionary innovations through gain and loss of genes in the ectomycorrhizal Boletales.</title>
        <authorList>
            <person name="Wu G."/>
            <person name="Miyauchi S."/>
            <person name="Morin E."/>
            <person name="Kuo A."/>
            <person name="Drula E."/>
            <person name="Varga T."/>
            <person name="Kohler A."/>
            <person name="Feng B."/>
            <person name="Cao Y."/>
            <person name="Lipzen A."/>
            <person name="Daum C."/>
            <person name="Hundley H."/>
            <person name="Pangilinan J."/>
            <person name="Johnson J."/>
            <person name="Barry K."/>
            <person name="LaButti K."/>
            <person name="Ng V."/>
            <person name="Ahrendt S."/>
            <person name="Min B."/>
            <person name="Choi I.G."/>
            <person name="Park H."/>
            <person name="Plett J.M."/>
            <person name="Magnuson J."/>
            <person name="Spatafora J.W."/>
            <person name="Nagy L.G."/>
            <person name="Henrissat B."/>
            <person name="Grigoriev I.V."/>
            <person name="Yang Z.L."/>
            <person name="Xu J."/>
            <person name="Martin F.M."/>
        </authorList>
    </citation>
    <scope>NUCLEOTIDE SEQUENCE</scope>
    <source>
        <strain evidence="1">KUC20120723A-06</strain>
    </source>
</reference>
<protein>
    <submittedName>
        <fullName evidence="1">Uncharacterized protein</fullName>
    </submittedName>
</protein>
<evidence type="ECO:0000313" key="2">
    <source>
        <dbReference type="Proteomes" id="UP000790709"/>
    </source>
</evidence>
<name>A0ACB8BID8_9AGAM</name>